<sequence length="212" mass="24263">MVQLRSDMKVDLIDHLGGDHSIVRAARVSSGTSSDPVKDRGLLNMLVRDRHGSPFESVTLQFKVEAPVFVAREWFRHRVSSFNETSGRYKVMEPVFYKPKTGRPLRQIGKPGAYTFEAGDYEQNAVVAGEHYRMAKEAWNSYQRMLDKGIAREVARNILPFSLYTSFYWAVNLRSAMNFLSLRWAHENSTVPTFLCTRSSRPLSRSRSTPPK</sequence>
<dbReference type="InterPro" id="IPR036098">
    <property type="entry name" value="Thymidylate_synthase_ThyX_sf"/>
</dbReference>
<dbReference type="EMBL" id="CP021744">
    <property type="protein sequence ID" value="ARZ66883.1"/>
    <property type="molecule type" value="Genomic_DNA"/>
</dbReference>
<dbReference type="NCBIfam" id="TIGR02170">
    <property type="entry name" value="thyX"/>
    <property type="match status" value="1"/>
</dbReference>
<dbReference type="InterPro" id="IPR003669">
    <property type="entry name" value="Thymidylate_synthase_ThyX"/>
</dbReference>
<name>A0A1Z2KXV0_9ACTN</name>
<accession>A0A1Z2KXV0</accession>
<evidence type="ECO:0000256" key="2">
    <source>
        <dbReference type="ARBA" id="ARBA00022630"/>
    </source>
</evidence>
<keyword evidence="4" id="KW-0274">FAD</keyword>
<dbReference type="AlphaFoldDB" id="A0A1Z2KXV0"/>
<keyword evidence="1" id="KW-0808">Transferase</keyword>
<dbReference type="GO" id="GO:0004799">
    <property type="term" value="F:thymidylate synthase activity"/>
    <property type="evidence" value="ECO:0007669"/>
    <property type="project" value="TreeGrafter"/>
</dbReference>
<dbReference type="GO" id="GO:0070402">
    <property type="term" value="F:NADPH binding"/>
    <property type="evidence" value="ECO:0007669"/>
    <property type="project" value="TreeGrafter"/>
</dbReference>
<dbReference type="EC" id="2.1.1.148" evidence="5"/>
<dbReference type="GO" id="GO:0006231">
    <property type="term" value="P:dTMP biosynthetic process"/>
    <property type="evidence" value="ECO:0007669"/>
    <property type="project" value="UniProtKB-UniRule"/>
</dbReference>
<gene>
    <name evidence="6" type="ORF">SMD11_1222</name>
</gene>
<keyword evidence="1" id="KW-0489">Methyltransferase</keyword>
<dbReference type="CDD" id="cd20175">
    <property type="entry name" value="ThyX"/>
    <property type="match status" value="1"/>
</dbReference>
<dbReference type="PANTHER" id="PTHR34934:SF1">
    <property type="entry name" value="FLAVIN-DEPENDENT THYMIDYLATE SYNTHASE"/>
    <property type="match status" value="1"/>
</dbReference>
<dbReference type="GO" id="GO:0050797">
    <property type="term" value="F:thymidylate synthase (FAD) activity"/>
    <property type="evidence" value="ECO:0007669"/>
    <property type="project" value="UniProtKB-UniRule"/>
</dbReference>
<keyword evidence="3" id="KW-0545">Nucleotide biosynthesis</keyword>
<dbReference type="Pfam" id="PF02511">
    <property type="entry name" value="Thy1"/>
    <property type="match status" value="1"/>
</dbReference>
<keyword evidence="2" id="KW-0285">Flavoprotein</keyword>
<evidence type="ECO:0000256" key="1">
    <source>
        <dbReference type="ARBA" id="ARBA00022603"/>
    </source>
</evidence>
<dbReference type="SUPFAM" id="SSF69796">
    <property type="entry name" value="Thymidylate synthase-complementing protein Thy1"/>
    <property type="match status" value="1"/>
</dbReference>
<dbReference type="PROSITE" id="PS51331">
    <property type="entry name" value="THYX"/>
    <property type="match status" value="1"/>
</dbReference>
<proteinExistence type="predicted"/>
<dbReference type="PANTHER" id="PTHR34934">
    <property type="entry name" value="FLAVIN-DEPENDENT THYMIDYLATE SYNTHASE"/>
    <property type="match status" value="1"/>
</dbReference>
<dbReference type="Proteomes" id="UP000195755">
    <property type="component" value="Chromosome"/>
</dbReference>
<evidence type="ECO:0000256" key="5">
    <source>
        <dbReference type="NCBIfam" id="TIGR02170"/>
    </source>
</evidence>
<organism evidence="6 7">
    <name type="scientific">Streptomyces albireticuli</name>
    <dbReference type="NCBI Taxonomy" id="1940"/>
    <lineage>
        <taxon>Bacteria</taxon>
        <taxon>Bacillati</taxon>
        <taxon>Actinomycetota</taxon>
        <taxon>Actinomycetes</taxon>
        <taxon>Kitasatosporales</taxon>
        <taxon>Streptomycetaceae</taxon>
        <taxon>Streptomyces</taxon>
    </lineage>
</organism>
<protein>
    <recommendedName>
        <fullName evidence="5">FAD-dependent thymidylate synthase</fullName>
        <ecNumber evidence="5">2.1.1.148</ecNumber>
    </recommendedName>
</protein>
<dbReference type="GO" id="GO:0032259">
    <property type="term" value="P:methylation"/>
    <property type="evidence" value="ECO:0007669"/>
    <property type="project" value="UniProtKB-KW"/>
</dbReference>
<evidence type="ECO:0000256" key="3">
    <source>
        <dbReference type="ARBA" id="ARBA00022727"/>
    </source>
</evidence>
<evidence type="ECO:0000313" key="6">
    <source>
        <dbReference type="EMBL" id="ARZ66883.1"/>
    </source>
</evidence>
<reference evidence="6 7" key="1">
    <citation type="submission" date="2017-06" db="EMBL/GenBank/DDBJ databases">
        <title>Streptomyces albireticuli Genome sequencing and assembly.</title>
        <authorList>
            <person name="Wang Y."/>
            <person name="Du B."/>
            <person name="Ding Y."/>
            <person name="Liu H."/>
            <person name="Hou Q."/>
            <person name="Liu K."/>
            <person name="Yao L."/>
            <person name="Wang C."/>
        </authorList>
    </citation>
    <scope>NUCLEOTIDE SEQUENCE [LARGE SCALE GENOMIC DNA]</scope>
    <source>
        <strain evidence="6 7">MDJK11</strain>
    </source>
</reference>
<evidence type="ECO:0000313" key="7">
    <source>
        <dbReference type="Proteomes" id="UP000195755"/>
    </source>
</evidence>
<dbReference type="Gene3D" id="3.30.1360.170">
    <property type="match status" value="1"/>
</dbReference>
<dbReference type="KEGG" id="salj:SMD11_1222"/>
<dbReference type="GO" id="GO:0050660">
    <property type="term" value="F:flavin adenine dinucleotide binding"/>
    <property type="evidence" value="ECO:0007669"/>
    <property type="project" value="UniProtKB-UniRule"/>
</dbReference>
<evidence type="ECO:0000256" key="4">
    <source>
        <dbReference type="ARBA" id="ARBA00022827"/>
    </source>
</evidence>
<dbReference type="OrthoDB" id="9774464at2"/>
<dbReference type="RefSeq" id="WP_159395232.1">
    <property type="nucleotide sequence ID" value="NZ_CP021744.1"/>
</dbReference>